<keyword evidence="3" id="KW-0804">Transcription</keyword>
<dbReference type="GO" id="GO:0003677">
    <property type="term" value="F:DNA binding"/>
    <property type="evidence" value="ECO:0007669"/>
    <property type="project" value="UniProtKB-KW"/>
</dbReference>
<dbReference type="InterPro" id="IPR002577">
    <property type="entry name" value="HTH_HxlR"/>
</dbReference>
<reference evidence="5 6" key="1">
    <citation type="submission" date="2019-06" db="EMBL/GenBank/DDBJ databases">
        <title>A novel bacterium of genus Marinomonas, isolated from coastal sand.</title>
        <authorList>
            <person name="Huang H."/>
            <person name="Mo K."/>
            <person name="Hu Y."/>
        </authorList>
    </citation>
    <scope>NUCLEOTIDE SEQUENCE [LARGE SCALE GENOMIC DNA]</scope>
    <source>
        <strain evidence="5 6">HB171799</strain>
    </source>
</reference>
<dbReference type="OrthoDB" id="9807069at2"/>
<evidence type="ECO:0000256" key="1">
    <source>
        <dbReference type="ARBA" id="ARBA00023015"/>
    </source>
</evidence>
<evidence type="ECO:0000313" key="6">
    <source>
        <dbReference type="Proteomes" id="UP000315901"/>
    </source>
</evidence>
<keyword evidence="1" id="KW-0805">Transcription regulation</keyword>
<protein>
    <submittedName>
        <fullName evidence="5">Helix-turn-helix transcriptional regulator</fullName>
    </submittedName>
</protein>
<dbReference type="PROSITE" id="PS51118">
    <property type="entry name" value="HTH_HXLR"/>
    <property type="match status" value="1"/>
</dbReference>
<evidence type="ECO:0000256" key="2">
    <source>
        <dbReference type="ARBA" id="ARBA00023125"/>
    </source>
</evidence>
<keyword evidence="2" id="KW-0238">DNA-binding</keyword>
<name>A0A501WYN4_9GAMM</name>
<keyword evidence="6" id="KW-1185">Reference proteome</keyword>
<evidence type="ECO:0000313" key="5">
    <source>
        <dbReference type="EMBL" id="TPE53405.1"/>
    </source>
</evidence>
<accession>A0A501WYN4</accession>
<dbReference type="InterPro" id="IPR036388">
    <property type="entry name" value="WH-like_DNA-bd_sf"/>
</dbReference>
<dbReference type="SUPFAM" id="SSF46785">
    <property type="entry name" value="Winged helix' DNA-binding domain"/>
    <property type="match status" value="1"/>
</dbReference>
<organism evidence="5 6">
    <name type="scientific">Maribrevibacterium harenarium</name>
    <dbReference type="NCBI Taxonomy" id="2589817"/>
    <lineage>
        <taxon>Bacteria</taxon>
        <taxon>Pseudomonadati</taxon>
        <taxon>Pseudomonadota</taxon>
        <taxon>Gammaproteobacteria</taxon>
        <taxon>Oceanospirillales</taxon>
        <taxon>Oceanospirillaceae</taxon>
        <taxon>Maribrevibacterium</taxon>
    </lineage>
</organism>
<dbReference type="PANTHER" id="PTHR33204">
    <property type="entry name" value="TRANSCRIPTIONAL REGULATOR, MARR FAMILY"/>
    <property type="match status" value="1"/>
</dbReference>
<evidence type="ECO:0000256" key="3">
    <source>
        <dbReference type="ARBA" id="ARBA00023163"/>
    </source>
</evidence>
<dbReference type="InterPro" id="IPR036390">
    <property type="entry name" value="WH_DNA-bd_sf"/>
</dbReference>
<feature type="domain" description="HTH hxlR-type" evidence="4">
    <location>
        <begin position="25"/>
        <end position="124"/>
    </location>
</feature>
<gene>
    <name evidence="5" type="ORF">FJM67_07055</name>
</gene>
<dbReference type="PANTHER" id="PTHR33204:SF37">
    <property type="entry name" value="HTH-TYPE TRANSCRIPTIONAL REGULATOR YODB"/>
    <property type="match status" value="1"/>
</dbReference>
<dbReference type="AlphaFoldDB" id="A0A501WYN4"/>
<dbReference type="Proteomes" id="UP000315901">
    <property type="component" value="Unassembled WGS sequence"/>
</dbReference>
<dbReference type="Gene3D" id="1.10.10.10">
    <property type="entry name" value="Winged helix-like DNA-binding domain superfamily/Winged helix DNA-binding domain"/>
    <property type="match status" value="1"/>
</dbReference>
<evidence type="ECO:0000259" key="4">
    <source>
        <dbReference type="PROSITE" id="PS51118"/>
    </source>
</evidence>
<dbReference type="EMBL" id="VFRR01000010">
    <property type="protein sequence ID" value="TPE53405.1"/>
    <property type="molecule type" value="Genomic_DNA"/>
</dbReference>
<proteinExistence type="predicted"/>
<sequence>MKNSVQTNDNLMGSFDRGNVLSTKCPSREVLKHVTSRWGLLVFFVLRNGEPQRFSAIRKQIDGVSEKMLAQTLQQLEADGFVDRIVYPVVPPHVEYQLTDFGIQFGGKVFELVDWLESNLIDLLSSTPKAEQTNH</sequence>
<comment type="caution">
    <text evidence="5">The sequence shown here is derived from an EMBL/GenBank/DDBJ whole genome shotgun (WGS) entry which is preliminary data.</text>
</comment>
<dbReference type="Pfam" id="PF01638">
    <property type="entry name" value="HxlR"/>
    <property type="match status" value="1"/>
</dbReference>